<dbReference type="Pfam" id="PF08241">
    <property type="entry name" value="Methyltransf_11"/>
    <property type="match status" value="1"/>
</dbReference>
<keyword evidence="2" id="KW-0808">Transferase</keyword>
<accession>A0A5R9J1L0</accession>
<dbReference type="InterPro" id="IPR029063">
    <property type="entry name" value="SAM-dependent_MTases_sf"/>
</dbReference>
<evidence type="ECO:0000313" key="2">
    <source>
        <dbReference type="EMBL" id="TLU71530.1"/>
    </source>
</evidence>
<evidence type="ECO:0000313" key="3">
    <source>
        <dbReference type="Proteomes" id="UP000305654"/>
    </source>
</evidence>
<reference evidence="2 3" key="1">
    <citation type="submission" date="2019-05" db="EMBL/GenBank/DDBJ databases">
        <authorList>
            <person name="Pankratov T."/>
            <person name="Grouzdev D."/>
        </authorList>
    </citation>
    <scope>NUCLEOTIDE SEQUENCE [LARGE SCALE GENOMIC DNA]</scope>
    <source>
        <strain evidence="2 3">KEBCLARHB70R</strain>
    </source>
</reference>
<dbReference type="SUPFAM" id="SSF53335">
    <property type="entry name" value="S-adenosyl-L-methionine-dependent methyltransferases"/>
    <property type="match status" value="1"/>
</dbReference>
<dbReference type="GO" id="GO:0032259">
    <property type="term" value="P:methylation"/>
    <property type="evidence" value="ECO:0007669"/>
    <property type="project" value="UniProtKB-KW"/>
</dbReference>
<dbReference type="RefSeq" id="WP_138327168.1">
    <property type="nucleotide sequence ID" value="NZ_VCDI01000006.1"/>
</dbReference>
<dbReference type="Proteomes" id="UP000305654">
    <property type="component" value="Unassembled WGS sequence"/>
</dbReference>
<dbReference type="AlphaFoldDB" id="A0A5R9J1L0"/>
<dbReference type="InterPro" id="IPR013216">
    <property type="entry name" value="Methyltransf_11"/>
</dbReference>
<feature type="domain" description="Methyltransferase type 11" evidence="1">
    <location>
        <begin position="90"/>
        <end position="138"/>
    </location>
</feature>
<organism evidence="2 3">
    <name type="scientific">Lichenicoccus roseus</name>
    <dbReference type="NCBI Taxonomy" id="2683649"/>
    <lineage>
        <taxon>Bacteria</taxon>
        <taxon>Pseudomonadati</taxon>
        <taxon>Pseudomonadota</taxon>
        <taxon>Alphaproteobacteria</taxon>
        <taxon>Acetobacterales</taxon>
        <taxon>Acetobacteraceae</taxon>
        <taxon>Lichenicoccus</taxon>
    </lineage>
</organism>
<dbReference type="GO" id="GO:0008757">
    <property type="term" value="F:S-adenosylmethionine-dependent methyltransferase activity"/>
    <property type="evidence" value="ECO:0007669"/>
    <property type="project" value="InterPro"/>
</dbReference>
<dbReference type="Gene3D" id="3.40.50.150">
    <property type="entry name" value="Vaccinia Virus protein VP39"/>
    <property type="match status" value="1"/>
</dbReference>
<dbReference type="EMBL" id="VCDI01000006">
    <property type="protein sequence ID" value="TLU71530.1"/>
    <property type="molecule type" value="Genomic_DNA"/>
</dbReference>
<gene>
    <name evidence="2" type="ORF">FE263_16750</name>
</gene>
<comment type="caution">
    <text evidence="2">The sequence shown here is derived from an EMBL/GenBank/DDBJ whole genome shotgun (WGS) entry which is preliminary data.</text>
</comment>
<keyword evidence="3" id="KW-1185">Reference proteome</keyword>
<protein>
    <submittedName>
        <fullName evidence="2">Methyltransferase domain-containing protein</fullName>
    </submittedName>
</protein>
<dbReference type="OrthoDB" id="7171187at2"/>
<proteinExistence type="predicted"/>
<sequence length="252" mass="28211">MQPEAGRRPLSGAALREANLQFYEILWSGARLVPPERFNSWRLVRDLAARHVRRLEVAPGLRPRLPIPGTSFVDLSLAPLRPLRAAGGLVIRGLVTDLPLATAAFDLVCALDIVEHVDDDIAAFSELSRVSAPGATLLLSVPLHPEAWTAFDDMVGHHRRYEPAQLLARLAEAGFQLRRSAIFGMQPRNQRLVDFGMRYLERHRSRAMWWYNRVFMPLGLRFARPLQVVEGLVGLAGVDTVLLVCEKRTTAL</sequence>
<keyword evidence="2" id="KW-0489">Methyltransferase</keyword>
<evidence type="ECO:0000259" key="1">
    <source>
        <dbReference type="Pfam" id="PF08241"/>
    </source>
</evidence>
<name>A0A5R9J1L0_9PROT</name>